<organism evidence="2 3">
    <name type="scientific">Lophiotrema nucula</name>
    <dbReference type="NCBI Taxonomy" id="690887"/>
    <lineage>
        <taxon>Eukaryota</taxon>
        <taxon>Fungi</taxon>
        <taxon>Dikarya</taxon>
        <taxon>Ascomycota</taxon>
        <taxon>Pezizomycotina</taxon>
        <taxon>Dothideomycetes</taxon>
        <taxon>Pleosporomycetidae</taxon>
        <taxon>Pleosporales</taxon>
        <taxon>Lophiotremataceae</taxon>
        <taxon>Lophiotrema</taxon>
    </lineage>
</organism>
<dbReference type="InterPro" id="IPR036928">
    <property type="entry name" value="AS_sf"/>
</dbReference>
<dbReference type="Proteomes" id="UP000799770">
    <property type="component" value="Unassembled WGS sequence"/>
</dbReference>
<dbReference type="InterPro" id="IPR023631">
    <property type="entry name" value="Amidase_dom"/>
</dbReference>
<dbReference type="PANTHER" id="PTHR42678:SF34">
    <property type="entry name" value="OS04G0183300 PROTEIN"/>
    <property type="match status" value="1"/>
</dbReference>
<dbReference type="PANTHER" id="PTHR42678">
    <property type="entry name" value="AMIDASE"/>
    <property type="match status" value="1"/>
</dbReference>
<dbReference type="Pfam" id="PF01425">
    <property type="entry name" value="Amidase"/>
    <property type="match status" value="1"/>
</dbReference>
<evidence type="ECO:0000259" key="1">
    <source>
        <dbReference type="Pfam" id="PF01425"/>
    </source>
</evidence>
<evidence type="ECO:0000313" key="3">
    <source>
        <dbReference type="Proteomes" id="UP000799770"/>
    </source>
</evidence>
<feature type="domain" description="Amidase" evidence="1">
    <location>
        <begin position="30"/>
        <end position="489"/>
    </location>
</feature>
<reference evidence="2" key="1">
    <citation type="journal article" date="2020" name="Stud. Mycol.">
        <title>101 Dothideomycetes genomes: a test case for predicting lifestyles and emergence of pathogens.</title>
        <authorList>
            <person name="Haridas S."/>
            <person name="Albert R."/>
            <person name="Binder M."/>
            <person name="Bloem J."/>
            <person name="Labutti K."/>
            <person name="Salamov A."/>
            <person name="Andreopoulos B."/>
            <person name="Baker S."/>
            <person name="Barry K."/>
            <person name="Bills G."/>
            <person name="Bluhm B."/>
            <person name="Cannon C."/>
            <person name="Castanera R."/>
            <person name="Culley D."/>
            <person name="Daum C."/>
            <person name="Ezra D."/>
            <person name="Gonzalez J."/>
            <person name="Henrissat B."/>
            <person name="Kuo A."/>
            <person name="Liang C."/>
            <person name="Lipzen A."/>
            <person name="Lutzoni F."/>
            <person name="Magnuson J."/>
            <person name="Mondo S."/>
            <person name="Nolan M."/>
            <person name="Ohm R."/>
            <person name="Pangilinan J."/>
            <person name="Park H.-J."/>
            <person name="Ramirez L."/>
            <person name="Alfaro M."/>
            <person name="Sun H."/>
            <person name="Tritt A."/>
            <person name="Yoshinaga Y."/>
            <person name="Zwiers L.-H."/>
            <person name="Turgeon B."/>
            <person name="Goodwin S."/>
            <person name="Spatafora J."/>
            <person name="Crous P."/>
            <person name="Grigoriev I."/>
        </authorList>
    </citation>
    <scope>NUCLEOTIDE SEQUENCE</scope>
    <source>
        <strain evidence="2">CBS 627.86</strain>
    </source>
</reference>
<name>A0A6A5YGL4_9PLEO</name>
<dbReference type="OrthoDB" id="566138at2759"/>
<evidence type="ECO:0000313" key="2">
    <source>
        <dbReference type="EMBL" id="KAF2106409.1"/>
    </source>
</evidence>
<gene>
    <name evidence="2" type="ORF">BDV96DRAFT_533952</name>
</gene>
<proteinExistence type="predicted"/>
<dbReference type="AlphaFoldDB" id="A0A6A5YGL4"/>
<accession>A0A6A5YGL4</accession>
<protein>
    <submittedName>
        <fullName evidence="2">Amidase signature domain-containing protein</fullName>
    </submittedName>
</protein>
<dbReference type="SUPFAM" id="SSF75304">
    <property type="entry name" value="Amidase signature (AS) enzymes"/>
    <property type="match status" value="1"/>
</dbReference>
<sequence>METHVPKLLDCTLEDLYKGVEEGSFTSVQLVEAYLARIEEVNDEFRAVIETNPDAMEIARRLDEERRSARKGSLGLLHGLPILLKDNIVTIDRMQATCGSLALVGAKPERESAITTCLRQSGAVILGKANMAEWAGFRSTSGCTGWSARGGQAKGIFVPGMKASGSSTGSAIAVALGLAAASIGSETIFSIVSPAERCGIIGFKPSRGMLPSEDIIFASQRLDTLGILSRTVKDSLTVLCELTSQAGGHIRGHPRDMLRRSICRSCSSLDLRGMRIGIPGNICELKDIHSARLKEFEKIQALLQTLGVEIVQDVNIVGAEEFENLPQTSKEIIFDTDLKIAINSYFKNLKDTPEGIRSLQDLIDCTKSCKAEEYPQRNVAGFERAQQTNPDAILYKRMLKREAYFAKKGGIAGALDHYDLDVLLVPALSVTMQTFATMAGSPVMSVPLGIFPPATKVEHDAKNGFVTVAAGIPFSAFIFGRKYADGDVLAVGDALERATNVRERLKPYKLPTSDLVDFVRKEEIDRRESISSDSSSLSLNRRLLIEPVS</sequence>
<dbReference type="Gene3D" id="3.90.1300.10">
    <property type="entry name" value="Amidase signature (AS) domain"/>
    <property type="match status" value="1"/>
</dbReference>
<keyword evidence="3" id="KW-1185">Reference proteome</keyword>
<dbReference type="EMBL" id="ML977363">
    <property type="protein sequence ID" value="KAF2106409.1"/>
    <property type="molecule type" value="Genomic_DNA"/>
</dbReference>